<dbReference type="OrthoDB" id="7865588at2"/>
<accession>A0A1Y0ECF8</accession>
<dbReference type="Proteomes" id="UP000195273">
    <property type="component" value="Chromosome"/>
</dbReference>
<evidence type="ECO:0000259" key="1">
    <source>
        <dbReference type="Pfam" id="PF09361"/>
    </source>
</evidence>
<sequence length="111" mass="11957">MTQDTTKDGFAPDVLDTLAAMAPAASWMTPVWIDAMTELGSNLASFVALRFKEDLDLQQALLQCKSLAEAQHLQAAFLQKAFAQYQAETGKLITAAGRMAAELHPDAAKSD</sequence>
<organism evidence="2 3">
    <name type="scientific">Yoonia vestfoldensis</name>
    <dbReference type="NCBI Taxonomy" id="245188"/>
    <lineage>
        <taxon>Bacteria</taxon>
        <taxon>Pseudomonadati</taxon>
        <taxon>Pseudomonadota</taxon>
        <taxon>Alphaproteobacteria</taxon>
        <taxon>Rhodobacterales</taxon>
        <taxon>Paracoccaceae</taxon>
        <taxon>Yoonia</taxon>
    </lineage>
</organism>
<proteinExistence type="predicted"/>
<evidence type="ECO:0000313" key="3">
    <source>
        <dbReference type="Proteomes" id="UP000195273"/>
    </source>
</evidence>
<evidence type="ECO:0000313" key="2">
    <source>
        <dbReference type="EMBL" id="ARU01286.1"/>
    </source>
</evidence>
<reference evidence="2 3" key="1">
    <citation type="submission" date="2017-05" db="EMBL/GenBank/DDBJ databases">
        <title>Genome Sequence of Loktanella vestfoldensis Strain SMR4r Isolated from a Culture of the Diatom Skeletonema marinoi.</title>
        <authorList>
            <person name="Topel M."/>
            <person name="Pinder M.I.M."/>
            <person name="Johansson O.N."/>
            <person name="Kourtchenko O."/>
            <person name="Godhe A."/>
            <person name="Clarke A.K."/>
        </authorList>
    </citation>
    <scope>NUCLEOTIDE SEQUENCE [LARGE SCALE GENOMIC DNA]</scope>
    <source>
        <strain evidence="2 3">SMR4r</strain>
    </source>
</reference>
<name>A0A1Y0ECF8_9RHOB</name>
<gene>
    <name evidence="2" type="ORF">LOKVESSMR4R_01974</name>
</gene>
<dbReference type="RefSeq" id="WP_087212980.1">
    <property type="nucleotide sequence ID" value="NZ_CP021431.1"/>
</dbReference>
<protein>
    <submittedName>
        <fullName evidence="2">Phasin protein</fullName>
    </submittedName>
</protein>
<dbReference type="KEGG" id="lvs:LOKVESSMR4R_01974"/>
<dbReference type="AlphaFoldDB" id="A0A1Y0ECF8"/>
<keyword evidence="3" id="KW-1185">Reference proteome</keyword>
<feature type="domain" description="Phasin" evidence="1">
    <location>
        <begin position="30"/>
        <end position="103"/>
    </location>
</feature>
<dbReference type="Pfam" id="PF09361">
    <property type="entry name" value="Phasin_2"/>
    <property type="match status" value="1"/>
</dbReference>
<dbReference type="EMBL" id="CP021431">
    <property type="protein sequence ID" value="ARU01286.1"/>
    <property type="molecule type" value="Genomic_DNA"/>
</dbReference>
<dbReference type="InterPro" id="IPR018968">
    <property type="entry name" value="Phasin"/>
</dbReference>